<keyword evidence="9" id="KW-0282">Flagellum</keyword>
<dbReference type="NCBIfam" id="TIGR01395">
    <property type="entry name" value="FlgC"/>
    <property type="match status" value="1"/>
</dbReference>
<evidence type="ECO:0000256" key="6">
    <source>
        <dbReference type="RuleBase" id="RU362062"/>
    </source>
</evidence>
<comment type="caution">
    <text evidence="9">The sequence shown here is derived from an EMBL/GenBank/DDBJ whole genome shotgun (WGS) entry which is preliminary data.</text>
</comment>
<sequence length="140" mass="15136">MMIDPLTSASRIAGSGLEAQSTRMRIIAENLANANATGDAAGTDPYRRKTVTFDSEIDRASGASMVKVDGVGADRAPFRTEFDPSHPAADENGYVKLPNVNMLVEMADMREANRAYEANLAVIRQTRSMVAQTIDLLRSS</sequence>
<evidence type="ECO:0000256" key="5">
    <source>
        <dbReference type="ARBA" id="ARBA00025933"/>
    </source>
</evidence>
<proteinExistence type="inferred from homology"/>
<evidence type="ECO:0000259" key="8">
    <source>
        <dbReference type="Pfam" id="PF06429"/>
    </source>
</evidence>
<dbReference type="PANTHER" id="PTHR30435">
    <property type="entry name" value="FLAGELLAR PROTEIN"/>
    <property type="match status" value="1"/>
</dbReference>
<feature type="domain" description="Flagellar basal body rod protein N-terminal" evidence="7">
    <location>
        <begin position="11"/>
        <end position="38"/>
    </location>
</feature>
<protein>
    <recommendedName>
        <fullName evidence="3 6">Flagellar basal-body rod protein FlgC</fullName>
    </recommendedName>
</protein>
<dbReference type="PANTHER" id="PTHR30435:SF2">
    <property type="entry name" value="FLAGELLAR BASAL-BODY ROD PROTEIN FLGC"/>
    <property type="match status" value="1"/>
</dbReference>
<dbReference type="GO" id="GO:0071978">
    <property type="term" value="P:bacterial-type flagellum-dependent swarming motility"/>
    <property type="evidence" value="ECO:0007669"/>
    <property type="project" value="TreeGrafter"/>
</dbReference>
<evidence type="ECO:0000256" key="4">
    <source>
        <dbReference type="ARBA" id="ARBA00023143"/>
    </source>
</evidence>
<keyword evidence="9" id="KW-0969">Cilium</keyword>
<dbReference type="Pfam" id="PF06429">
    <property type="entry name" value="Flg_bbr_C"/>
    <property type="match status" value="1"/>
</dbReference>
<dbReference type="AlphaFoldDB" id="A0A917Q7T1"/>
<dbReference type="InterPro" id="IPR006299">
    <property type="entry name" value="FlgC"/>
</dbReference>
<keyword evidence="4 6" id="KW-0975">Bacterial flagellum</keyword>
<evidence type="ECO:0000259" key="7">
    <source>
        <dbReference type="Pfam" id="PF00460"/>
    </source>
</evidence>
<accession>A0A917Q7T1</accession>
<evidence type="ECO:0000256" key="3">
    <source>
        <dbReference type="ARBA" id="ARBA00017941"/>
    </source>
</evidence>
<comment type="similarity">
    <text evidence="2">Belongs to the flagella basal body rod proteins family.</text>
</comment>
<dbReference type="InterPro" id="IPR001444">
    <property type="entry name" value="Flag_bb_rod_N"/>
</dbReference>
<name>A0A917Q7T1_9HYPH</name>
<dbReference type="EMBL" id="BMMF01000005">
    <property type="protein sequence ID" value="GGK34339.1"/>
    <property type="molecule type" value="Genomic_DNA"/>
</dbReference>
<gene>
    <name evidence="9" type="ORF">GCM10011322_21330</name>
</gene>
<comment type="subunit">
    <text evidence="5 6">The basal body constitutes a major portion of the flagellar organelle and consists of four rings (L,P,S, and M) mounted on a central rod. The rod consists of about 26 subunits of FlgG in the distal portion, and FlgB, FlgC and FlgF are thought to build up the proximal portion of the rod with about 6 subunits each.</text>
</comment>
<keyword evidence="9" id="KW-0966">Cell projection</keyword>
<organism evidence="9 10">
    <name type="scientific">Salinarimonas ramus</name>
    <dbReference type="NCBI Taxonomy" id="690164"/>
    <lineage>
        <taxon>Bacteria</taxon>
        <taxon>Pseudomonadati</taxon>
        <taxon>Pseudomonadota</taxon>
        <taxon>Alphaproteobacteria</taxon>
        <taxon>Hyphomicrobiales</taxon>
        <taxon>Salinarimonadaceae</taxon>
        <taxon>Salinarimonas</taxon>
    </lineage>
</organism>
<evidence type="ECO:0000313" key="9">
    <source>
        <dbReference type="EMBL" id="GGK34339.1"/>
    </source>
</evidence>
<comment type="subcellular location">
    <subcellularLocation>
        <location evidence="1 6">Bacterial flagellum basal body</location>
    </subcellularLocation>
</comment>
<keyword evidence="10" id="KW-1185">Reference proteome</keyword>
<dbReference type="GO" id="GO:0030694">
    <property type="term" value="C:bacterial-type flagellum basal body, rod"/>
    <property type="evidence" value="ECO:0007669"/>
    <property type="project" value="UniProtKB-UniRule"/>
</dbReference>
<feature type="domain" description="Flagellar basal-body/hook protein C-terminal" evidence="8">
    <location>
        <begin position="92"/>
        <end position="136"/>
    </location>
</feature>
<dbReference type="Proteomes" id="UP000600449">
    <property type="component" value="Unassembled WGS sequence"/>
</dbReference>
<evidence type="ECO:0000256" key="1">
    <source>
        <dbReference type="ARBA" id="ARBA00004117"/>
    </source>
</evidence>
<evidence type="ECO:0000256" key="2">
    <source>
        <dbReference type="ARBA" id="ARBA00009677"/>
    </source>
</evidence>
<evidence type="ECO:0000313" key="10">
    <source>
        <dbReference type="Proteomes" id="UP000600449"/>
    </source>
</evidence>
<dbReference type="InterPro" id="IPR010930">
    <property type="entry name" value="Flg_bb/hook_C_dom"/>
</dbReference>
<reference evidence="9 10" key="1">
    <citation type="journal article" date="2014" name="Int. J. Syst. Evol. Microbiol.">
        <title>Complete genome sequence of Corynebacterium casei LMG S-19264T (=DSM 44701T), isolated from a smear-ripened cheese.</title>
        <authorList>
            <consortium name="US DOE Joint Genome Institute (JGI-PGF)"/>
            <person name="Walter F."/>
            <person name="Albersmeier A."/>
            <person name="Kalinowski J."/>
            <person name="Ruckert C."/>
        </authorList>
    </citation>
    <scope>NUCLEOTIDE SEQUENCE [LARGE SCALE GENOMIC DNA]</scope>
    <source>
        <strain evidence="9 10">CGMCC 1.9161</strain>
    </source>
</reference>
<dbReference type="Pfam" id="PF00460">
    <property type="entry name" value="Flg_bb_rod"/>
    <property type="match status" value="1"/>
</dbReference>